<keyword evidence="3" id="KW-1185">Reference proteome</keyword>
<sequence length="227" mass="25842">MSGNVSKAFRAIGSFWFISMLSILIAFVFAIYFYRLRFGGGLSSNSSDWSNFGSYIGGVFGPLVSFVTLLAVLKTVYLQRELLDTQRDEFSAMQALQRDTFHSQQKQLKQAAEATSQDQYHRVLEHLLGMVDRHSASYGNIVNRVSQGLETLANWKFEGRPVSDEHFIILRNKNIRHNKTLESLALLSVDLSLNDFGTMAEMREHYRIEMHKIFEAESVSEEGEAEV</sequence>
<feature type="transmembrane region" description="Helical" evidence="1">
    <location>
        <begin position="54"/>
        <end position="73"/>
    </location>
</feature>
<feature type="transmembrane region" description="Helical" evidence="1">
    <location>
        <begin position="12"/>
        <end position="34"/>
    </location>
</feature>
<evidence type="ECO:0000313" key="2">
    <source>
        <dbReference type="EMBL" id="MBC3345389.1"/>
    </source>
</evidence>
<proteinExistence type="predicted"/>
<comment type="caution">
    <text evidence="2">The sequence shown here is derived from an EMBL/GenBank/DDBJ whole genome shotgun (WGS) entry which is preliminary data.</text>
</comment>
<protein>
    <submittedName>
        <fullName evidence="2">Uncharacterized protein</fullName>
    </submittedName>
</protein>
<name>A0ABR6ULK0_9PSED</name>
<gene>
    <name evidence="2" type="ORF">HU811_01915</name>
</gene>
<keyword evidence="1" id="KW-0472">Membrane</keyword>
<keyword evidence="1" id="KW-1133">Transmembrane helix</keyword>
<evidence type="ECO:0000256" key="1">
    <source>
        <dbReference type="SAM" id="Phobius"/>
    </source>
</evidence>
<accession>A0ABR6ULK0</accession>
<reference evidence="2 3" key="1">
    <citation type="journal article" date="2020" name="Microorganisms">
        <title>Reliable Identification of Environmental Pseudomonas Isolates Using the rpoD Gene.</title>
        <authorList>
            <consortium name="The Broad Institute Genome Sequencing Platform"/>
            <person name="Girard L."/>
            <person name="Lood C."/>
            <person name="Rokni-Zadeh H."/>
            <person name="van Noort V."/>
            <person name="Lavigne R."/>
            <person name="De Mot R."/>
        </authorList>
    </citation>
    <scope>NUCLEOTIDE SEQUENCE [LARGE SCALE GENOMIC DNA]</scope>
    <source>
        <strain evidence="2 3">SWRI196</strain>
    </source>
</reference>
<dbReference type="RefSeq" id="WP_186653544.1">
    <property type="nucleotide sequence ID" value="NZ_JABWQV010000003.1"/>
</dbReference>
<dbReference type="Proteomes" id="UP000617171">
    <property type="component" value="Unassembled WGS sequence"/>
</dbReference>
<evidence type="ECO:0000313" key="3">
    <source>
        <dbReference type="Proteomes" id="UP000617171"/>
    </source>
</evidence>
<keyword evidence="1" id="KW-0812">Transmembrane</keyword>
<dbReference type="EMBL" id="JABWQV010000003">
    <property type="protein sequence ID" value="MBC3345389.1"/>
    <property type="molecule type" value="Genomic_DNA"/>
</dbReference>
<organism evidence="2 3">
    <name type="scientific">Pseudomonas tehranensis</name>
    <dbReference type="NCBI Taxonomy" id="2745502"/>
    <lineage>
        <taxon>Bacteria</taxon>
        <taxon>Pseudomonadati</taxon>
        <taxon>Pseudomonadota</taxon>
        <taxon>Gammaproteobacteria</taxon>
        <taxon>Pseudomonadales</taxon>
        <taxon>Pseudomonadaceae</taxon>
        <taxon>Pseudomonas</taxon>
    </lineage>
</organism>